<sequence length="852" mass="92920">MKYFSPKAYALCMKWPYRFGYLLLLLVLTATPILAAGQEGEKPSAGTPSTTAPSSSTTAPPAPAPVAGTQTAPKPTGPTAIQASDIATKATEVTDLLRNLTDSLTQNNQIGDIEQSFSQAEKLASKDGEATLKLLKQQPALPTLQAEQQKWQQRQLTFSNWLTTLTARSKELQDALNQLTRLQSTWSLTLESAKKSNVPAASIQQIDQILVAIGKARTPVNAELSTVLDFQSKVGNAASESGAILANITQLQKKSMSGTFVQDSLPIWSTELWVITAYKLPEIIHNAAVNYKTGFSNYFGSSTQQLTLPAGFFLLFIFFFTLHLKACRLSTLRETLSPAISTLAHPVAAALTIVLLFATSPFWSDLPSTLRQTFQLIALTPMIVLIRPAVSVHLMPCLYTLGLLFALDTCRAIVYDKSFLGQIILTIESFVGAVVSIWYLRKLRFIFSKTSEGLRLRFLQAVTVIILLQMFTGGVTAALGYVRLSLLITPGVIALGVMALALYATLQIALGIIAITFELWPLRALGMVQHRRALLEKRLYYFLILAALTSLIARYLGYLGLLAPVLDFGTSLLEVRIQRGVISVTLGGILEFILTIYASYLLSAFLRFILSEDIYPRMKIPLGNSYAVSSLLHYVILAIGFTVAIAAIGVDLTKLTVLTGAFGIGLGFGLQAVVNNFVSGLILLFERPVHVGDTVEVGDLIGTVRRIGIRASTVHTFLGADIIVPNSQMVAEKVTNWTLTDNLRRIDLPVGVCYGAKPEEVIKLLENVAKANAGVIYYPAPQGLVVGYGDSSINYELRAWTDQFDNWVRIRSEIAIAVYHEVAAAGMSFPFPQREVRLLKDIDETDAKASGS</sequence>
<feature type="transmembrane region" description="Helical" evidence="8">
    <location>
        <begin position="539"/>
        <end position="561"/>
    </location>
</feature>
<dbReference type="SUPFAM" id="SSF82689">
    <property type="entry name" value="Mechanosensitive channel protein MscS (YggB), C-terminal domain"/>
    <property type="match status" value="1"/>
</dbReference>
<dbReference type="PANTHER" id="PTHR30347:SF1">
    <property type="entry name" value="MECHANOSENSITIVE CHANNEL MSCK"/>
    <property type="match status" value="1"/>
</dbReference>
<organism evidence="12 13">
    <name type="scientific">Desulfopila aestuarii DSM 18488</name>
    <dbReference type="NCBI Taxonomy" id="1121416"/>
    <lineage>
        <taxon>Bacteria</taxon>
        <taxon>Pseudomonadati</taxon>
        <taxon>Thermodesulfobacteriota</taxon>
        <taxon>Desulfobulbia</taxon>
        <taxon>Desulfobulbales</taxon>
        <taxon>Desulfocapsaceae</taxon>
        <taxon>Desulfopila</taxon>
    </lineage>
</organism>
<reference evidence="12 13" key="1">
    <citation type="submission" date="2016-12" db="EMBL/GenBank/DDBJ databases">
        <authorList>
            <person name="Song W.-J."/>
            <person name="Kurnit D.M."/>
        </authorList>
    </citation>
    <scope>NUCLEOTIDE SEQUENCE [LARGE SCALE GENOMIC DNA]</scope>
    <source>
        <strain evidence="12 13">DSM 18488</strain>
    </source>
</reference>
<dbReference type="SUPFAM" id="SSF82861">
    <property type="entry name" value="Mechanosensitive channel protein MscS (YggB), transmembrane region"/>
    <property type="match status" value="1"/>
</dbReference>
<comment type="similarity">
    <text evidence="2">Belongs to the MscS (TC 1.A.23) family.</text>
</comment>
<evidence type="ECO:0000256" key="8">
    <source>
        <dbReference type="SAM" id="Phobius"/>
    </source>
</evidence>
<feature type="domain" description="Mechanosensitive ion channel transmembrane helices 2/3" evidence="11">
    <location>
        <begin position="632"/>
        <end position="671"/>
    </location>
</feature>
<feature type="domain" description="Mechanosensitive ion channel MscS" evidence="9">
    <location>
        <begin position="673"/>
        <end position="738"/>
    </location>
</feature>
<feature type="transmembrane region" description="Helical" evidence="8">
    <location>
        <begin position="306"/>
        <end position="324"/>
    </location>
</feature>
<evidence type="ECO:0000313" key="12">
    <source>
        <dbReference type="EMBL" id="SHO53304.1"/>
    </source>
</evidence>
<dbReference type="InterPro" id="IPR049142">
    <property type="entry name" value="MS_channel_1st"/>
</dbReference>
<feature type="region of interest" description="Disordered" evidence="7">
    <location>
        <begin position="38"/>
        <end position="85"/>
    </location>
</feature>
<feature type="transmembrane region" description="Helical" evidence="8">
    <location>
        <begin position="662"/>
        <end position="685"/>
    </location>
</feature>
<dbReference type="AlphaFoldDB" id="A0A1M7YL25"/>
<dbReference type="Pfam" id="PF00924">
    <property type="entry name" value="MS_channel_2nd"/>
    <property type="match status" value="1"/>
</dbReference>
<evidence type="ECO:0000256" key="7">
    <source>
        <dbReference type="SAM" id="MobiDB-lite"/>
    </source>
</evidence>
<feature type="domain" description="Mechanosensitive ion channel MscS C-terminal" evidence="10">
    <location>
        <begin position="747"/>
        <end position="827"/>
    </location>
</feature>
<dbReference type="InterPro" id="IPR011066">
    <property type="entry name" value="MscS_channel_C_sf"/>
</dbReference>
<evidence type="ECO:0000256" key="2">
    <source>
        <dbReference type="ARBA" id="ARBA00008017"/>
    </source>
</evidence>
<name>A0A1M7YL25_9BACT</name>
<proteinExistence type="inferred from homology"/>
<keyword evidence="3" id="KW-1003">Cell membrane</keyword>
<evidence type="ECO:0000256" key="1">
    <source>
        <dbReference type="ARBA" id="ARBA00004651"/>
    </source>
</evidence>
<dbReference type="Pfam" id="PF21082">
    <property type="entry name" value="MS_channel_3rd"/>
    <property type="match status" value="1"/>
</dbReference>
<dbReference type="GO" id="GO:0008381">
    <property type="term" value="F:mechanosensitive monoatomic ion channel activity"/>
    <property type="evidence" value="ECO:0007669"/>
    <property type="project" value="UniProtKB-ARBA"/>
</dbReference>
<dbReference type="InterPro" id="IPR052702">
    <property type="entry name" value="MscS-like_channel"/>
</dbReference>
<accession>A0A1M7YL25</accession>
<evidence type="ECO:0000259" key="11">
    <source>
        <dbReference type="Pfam" id="PF21088"/>
    </source>
</evidence>
<feature type="transmembrane region" description="Helical" evidence="8">
    <location>
        <begin position="493"/>
        <end position="519"/>
    </location>
</feature>
<evidence type="ECO:0000259" key="9">
    <source>
        <dbReference type="Pfam" id="PF00924"/>
    </source>
</evidence>
<evidence type="ECO:0000256" key="4">
    <source>
        <dbReference type="ARBA" id="ARBA00022692"/>
    </source>
</evidence>
<dbReference type="Pfam" id="PF21088">
    <property type="entry name" value="MS_channel_1st"/>
    <property type="match status" value="1"/>
</dbReference>
<dbReference type="PANTHER" id="PTHR30347">
    <property type="entry name" value="POTASSIUM CHANNEL RELATED"/>
    <property type="match status" value="1"/>
</dbReference>
<dbReference type="Gene3D" id="3.30.70.100">
    <property type="match status" value="1"/>
</dbReference>
<dbReference type="GO" id="GO:0005886">
    <property type="term" value="C:plasma membrane"/>
    <property type="evidence" value="ECO:0007669"/>
    <property type="project" value="UniProtKB-SubCell"/>
</dbReference>
<evidence type="ECO:0000256" key="6">
    <source>
        <dbReference type="ARBA" id="ARBA00023136"/>
    </source>
</evidence>
<dbReference type="InterPro" id="IPR011014">
    <property type="entry name" value="MscS_channel_TM-2"/>
</dbReference>
<feature type="transmembrane region" description="Helical" evidence="8">
    <location>
        <begin position="631"/>
        <end position="650"/>
    </location>
</feature>
<dbReference type="InterPro" id="IPR023408">
    <property type="entry name" value="MscS_beta-dom_sf"/>
</dbReference>
<feature type="transmembrane region" description="Helical" evidence="8">
    <location>
        <begin position="420"/>
        <end position="440"/>
    </location>
</feature>
<dbReference type="OrthoDB" id="9799209at2"/>
<dbReference type="Gene3D" id="2.30.30.60">
    <property type="match status" value="1"/>
</dbReference>
<dbReference type="InterPro" id="IPR010920">
    <property type="entry name" value="LSM_dom_sf"/>
</dbReference>
<dbReference type="InterPro" id="IPR006685">
    <property type="entry name" value="MscS_channel_2nd"/>
</dbReference>
<keyword evidence="13" id="KW-1185">Reference proteome</keyword>
<keyword evidence="4 8" id="KW-0812">Transmembrane</keyword>
<keyword evidence="6 8" id="KW-0472">Membrane</keyword>
<evidence type="ECO:0000259" key="10">
    <source>
        <dbReference type="Pfam" id="PF21082"/>
    </source>
</evidence>
<feature type="transmembrane region" description="Helical" evidence="8">
    <location>
        <begin position="336"/>
        <end position="358"/>
    </location>
</feature>
<evidence type="ECO:0000256" key="3">
    <source>
        <dbReference type="ARBA" id="ARBA00022475"/>
    </source>
</evidence>
<dbReference type="Proteomes" id="UP000184603">
    <property type="component" value="Unassembled WGS sequence"/>
</dbReference>
<evidence type="ECO:0000313" key="13">
    <source>
        <dbReference type="Proteomes" id="UP000184603"/>
    </source>
</evidence>
<dbReference type="Gene3D" id="1.10.287.1260">
    <property type="match status" value="1"/>
</dbReference>
<dbReference type="STRING" id="1121416.SAMN02745220_05053"/>
<feature type="transmembrane region" description="Helical" evidence="8">
    <location>
        <begin position="461"/>
        <end position="481"/>
    </location>
</feature>
<dbReference type="SUPFAM" id="SSF50182">
    <property type="entry name" value="Sm-like ribonucleoproteins"/>
    <property type="match status" value="1"/>
</dbReference>
<gene>
    <name evidence="12" type="ORF">SAMN02745220_05053</name>
</gene>
<feature type="transmembrane region" description="Helical" evidence="8">
    <location>
        <begin position="581"/>
        <end position="610"/>
    </location>
</feature>
<comment type="subcellular location">
    <subcellularLocation>
        <location evidence="1">Cell membrane</location>
        <topology evidence="1">Multi-pass membrane protein</topology>
    </subcellularLocation>
</comment>
<dbReference type="InterPro" id="IPR049278">
    <property type="entry name" value="MS_channel_C"/>
</dbReference>
<dbReference type="RefSeq" id="WP_073616884.1">
    <property type="nucleotide sequence ID" value="NZ_FRFE01000051.1"/>
</dbReference>
<protein>
    <submittedName>
        <fullName evidence="12">Small-conductance mechanosensitive channel</fullName>
    </submittedName>
</protein>
<dbReference type="EMBL" id="FRFE01000051">
    <property type="protein sequence ID" value="SHO53304.1"/>
    <property type="molecule type" value="Genomic_DNA"/>
</dbReference>
<keyword evidence="5 8" id="KW-1133">Transmembrane helix</keyword>
<evidence type="ECO:0000256" key="5">
    <source>
        <dbReference type="ARBA" id="ARBA00022989"/>
    </source>
</evidence>
<feature type="compositionally biased region" description="Low complexity" evidence="7">
    <location>
        <begin position="43"/>
        <end position="73"/>
    </location>
</feature>